<name>A0A9Q1GEI1_SYNKA</name>
<reference evidence="2" key="1">
    <citation type="journal article" date="2023" name="Science">
        <title>Genome structures resolve the early diversification of teleost fishes.</title>
        <authorList>
            <person name="Parey E."/>
            <person name="Louis A."/>
            <person name="Montfort J."/>
            <person name="Bouchez O."/>
            <person name="Roques C."/>
            <person name="Iampietro C."/>
            <person name="Lluch J."/>
            <person name="Castinel A."/>
            <person name="Donnadieu C."/>
            <person name="Desvignes T."/>
            <person name="Floi Bucao C."/>
            <person name="Jouanno E."/>
            <person name="Wen M."/>
            <person name="Mejri S."/>
            <person name="Dirks R."/>
            <person name="Jansen H."/>
            <person name="Henkel C."/>
            <person name="Chen W.J."/>
            <person name="Zahm M."/>
            <person name="Cabau C."/>
            <person name="Klopp C."/>
            <person name="Thompson A.W."/>
            <person name="Robinson-Rechavi M."/>
            <person name="Braasch I."/>
            <person name="Lecointre G."/>
            <person name="Bobe J."/>
            <person name="Postlethwait J.H."/>
            <person name="Berthelot C."/>
            <person name="Roest Crollius H."/>
            <person name="Guiguen Y."/>
        </authorList>
    </citation>
    <scope>NUCLEOTIDE SEQUENCE</scope>
    <source>
        <strain evidence="2">WJC10195</strain>
    </source>
</reference>
<dbReference type="OrthoDB" id="8956736at2759"/>
<proteinExistence type="predicted"/>
<feature type="region of interest" description="Disordered" evidence="1">
    <location>
        <begin position="102"/>
        <end position="133"/>
    </location>
</feature>
<protein>
    <submittedName>
        <fullName evidence="2">Uncharacterized protein</fullName>
    </submittedName>
</protein>
<keyword evidence="3" id="KW-1185">Reference proteome</keyword>
<evidence type="ECO:0000313" key="2">
    <source>
        <dbReference type="EMBL" id="KAJ8382684.1"/>
    </source>
</evidence>
<feature type="region of interest" description="Disordered" evidence="1">
    <location>
        <begin position="1"/>
        <end position="57"/>
    </location>
</feature>
<organism evidence="2 3">
    <name type="scientific">Synaphobranchus kaupii</name>
    <name type="common">Kaup's arrowtooth eel</name>
    <dbReference type="NCBI Taxonomy" id="118154"/>
    <lineage>
        <taxon>Eukaryota</taxon>
        <taxon>Metazoa</taxon>
        <taxon>Chordata</taxon>
        <taxon>Craniata</taxon>
        <taxon>Vertebrata</taxon>
        <taxon>Euteleostomi</taxon>
        <taxon>Actinopterygii</taxon>
        <taxon>Neopterygii</taxon>
        <taxon>Teleostei</taxon>
        <taxon>Anguilliformes</taxon>
        <taxon>Synaphobranchidae</taxon>
        <taxon>Synaphobranchus</taxon>
    </lineage>
</organism>
<evidence type="ECO:0000256" key="1">
    <source>
        <dbReference type="SAM" id="MobiDB-lite"/>
    </source>
</evidence>
<dbReference type="AlphaFoldDB" id="A0A9Q1GEI1"/>
<evidence type="ECO:0000313" key="3">
    <source>
        <dbReference type="Proteomes" id="UP001152622"/>
    </source>
</evidence>
<dbReference type="Proteomes" id="UP001152622">
    <property type="component" value="Chromosome 1"/>
</dbReference>
<sequence length="368" mass="42321">MKLKGESRRAGRDPRSGEYDIRGKVKLRSTALPREESSSSDGEDSDDSRRRKKRMTREMLKQTLREVKGAEQAFLREGREAGYTQQRVQELRQVYDISSGNQNSARRFLRRSGRERRAPGRYSPGEGREEESEEAFLPAFQVIPRLGGQQSLTKYIPWLSMDLENIVKDLPRIREGAGPWIAKVEMRTTHLSLCMGDVKQLLERCVGHQVREIMDLAGLKGAMDTRRVDGEPFNRYRPGVWAALRELFPHKANLAEITSAELKEGEDIHDFINKMQEAWNTNMGEPFNASPGMLTMFFHMLCKALPEPVKKALNKVVGLPQENWDKQRAHIVHHVRLHRENVKNTEGQNKSLKKNVLLLQIAEKEKEK</sequence>
<dbReference type="EMBL" id="JAINUF010000001">
    <property type="protein sequence ID" value="KAJ8382684.1"/>
    <property type="molecule type" value="Genomic_DNA"/>
</dbReference>
<feature type="non-terminal residue" evidence="2">
    <location>
        <position position="368"/>
    </location>
</feature>
<accession>A0A9Q1GEI1</accession>
<comment type="caution">
    <text evidence="2">The sequence shown here is derived from an EMBL/GenBank/DDBJ whole genome shotgun (WGS) entry which is preliminary data.</text>
</comment>
<gene>
    <name evidence="2" type="ORF">SKAU_G00034620</name>
</gene>
<feature type="compositionally biased region" description="Basic and acidic residues" evidence="1">
    <location>
        <begin position="1"/>
        <end position="23"/>
    </location>
</feature>